<dbReference type="AlphaFoldDB" id="A0A6G0PLC7"/>
<gene>
    <name evidence="2" type="ORF">PF004_g3491</name>
</gene>
<accession>A0A6G0PLC7</accession>
<feature type="region of interest" description="Disordered" evidence="1">
    <location>
        <begin position="98"/>
        <end position="119"/>
    </location>
</feature>
<protein>
    <submittedName>
        <fullName evidence="2">Uncharacterized protein</fullName>
    </submittedName>
</protein>
<dbReference type="Proteomes" id="UP000476176">
    <property type="component" value="Unassembled WGS sequence"/>
</dbReference>
<proteinExistence type="predicted"/>
<evidence type="ECO:0000256" key="1">
    <source>
        <dbReference type="SAM" id="MobiDB-lite"/>
    </source>
</evidence>
<dbReference type="EMBL" id="QXGC01000111">
    <property type="protein sequence ID" value="KAE9249205.1"/>
    <property type="molecule type" value="Genomic_DNA"/>
</dbReference>
<name>A0A6G0PLC7_9STRA</name>
<organism evidence="2 3">
    <name type="scientific">Phytophthora fragariae</name>
    <dbReference type="NCBI Taxonomy" id="53985"/>
    <lineage>
        <taxon>Eukaryota</taxon>
        <taxon>Sar</taxon>
        <taxon>Stramenopiles</taxon>
        <taxon>Oomycota</taxon>
        <taxon>Peronosporomycetes</taxon>
        <taxon>Peronosporales</taxon>
        <taxon>Peronosporaceae</taxon>
        <taxon>Phytophthora</taxon>
    </lineage>
</organism>
<reference evidence="2 3" key="1">
    <citation type="submission" date="2018-09" db="EMBL/GenBank/DDBJ databases">
        <title>Genomic investigation of the strawberry pathogen Phytophthora fragariae indicates pathogenicity is determined by transcriptional variation in three key races.</title>
        <authorList>
            <person name="Adams T.M."/>
            <person name="Armitage A.D."/>
            <person name="Sobczyk M.K."/>
            <person name="Bates H.J."/>
            <person name="Dunwell J.M."/>
            <person name="Nellist C.F."/>
            <person name="Harrison R.J."/>
        </authorList>
    </citation>
    <scope>NUCLEOTIDE SEQUENCE [LARGE SCALE GENOMIC DNA]</scope>
    <source>
        <strain evidence="2 3">BC-23</strain>
    </source>
</reference>
<evidence type="ECO:0000313" key="2">
    <source>
        <dbReference type="EMBL" id="KAE9249205.1"/>
    </source>
</evidence>
<sequence>MEPWRQLTVQRSEDSYEAFRDDSMCCSAVILKRDSDLCRVCEGQYAMIERRLACTSNSCISPQKSAYDWNDKTLAVLPSAMLLGEGFDGSGQLELKAELHDGGGDFNDPDSEKTLGTQQ</sequence>
<comment type="caution">
    <text evidence="2">The sequence shown here is derived from an EMBL/GenBank/DDBJ whole genome shotgun (WGS) entry which is preliminary data.</text>
</comment>
<evidence type="ECO:0000313" key="3">
    <source>
        <dbReference type="Proteomes" id="UP000476176"/>
    </source>
</evidence>